<evidence type="ECO:0000313" key="8">
    <source>
        <dbReference type="EMBL" id="GLC30897.1"/>
    </source>
</evidence>
<feature type="transmembrane region" description="Helical" evidence="7">
    <location>
        <begin position="15"/>
        <end position="41"/>
    </location>
</feature>
<proteinExistence type="inferred from homology"/>
<feature type="transmembrane region" description="Helical" evidence="7">
    <location>
        <begin position="172"/>
        <end position="190"/>
    </location>
</feature>
<keyword evidence="3" id="KW-1003">Cell membrane</keyword>
<dbReference type="InterPro" id="IPR052518">
    <property type="entry name" value="CHR_Transporter"/>
</dbReference>
<feature type="transmembrane region" description="Helical" evidence="7">
    <location>
        <begin position="89"/>
        <end position="111"/>
    </location>
</feature>
<evidence type="ECO:0000256" key="3">
    <source>
        <dbReference type="ARBA" id="ARBA00022475"/>
    </source>
</evidence>
<dbReference type="Proteomes" id="UP001208567">
    <property type="component" value="Unassembled WGS sequence"/>
</dbReference>
<organism evidence="8 9">
    <name type="scientific">Clostridium omnivorum</name>
    <dbReference type="NCBI Taxonomy" id="1604902"/>
    <lineage>
        <taxon>Bacteria</taxon>
        <taxon>Bacillati</taxon>
        <taxon>Bacillota</taxon>
        <taxon>Clostridia</taxon>
        <taxon>Eubacteriales</taxon>
        <taxon>Clostridiaceae</taxon>
        <taxon>Clostridium</taxon>
    </lineage>
</organism>
<protein>
    <submittedName>
        <fullName evidence="8">Chromate transporter</fullName>
    </submittedName>
</protein>
<dbReference type="PANTHER" id="PTHR43663">
    <property type="entry name" value="CHROMATE TRANSPORT PROTEIN-RELATED"/>
    <property type="match status" value="1"/>
</dbReference>
<keyword evidence="5 7" id="KW-1133">Transmembrane helix</keyword>
<dbReference type="PANTHER" id="PTHR43663:SF1">
    <property type="entry name" value="CHROMATE TRANSPORTER"/>
    <property type="match status" value="1"/>
</dbReference>
<comment type="subcellular location">
    <subcellularLocation>
        <location evidence="1">Cell membrane</location>
        <topology evidence="1">Multi-pass membrane protein</topology>
    </subcellularLocation>
</comment>
<evidence type="ECO:0000256" key="5">
    <source>
        <dbReference type="ARBA" id="ARBA00022989"/>
    </source>
</evidence>
<evidence type="ECO:0000313" key="9">
    <source>
        <dbReference type="Proteomes" id="UP001208567"/>
    </source>
</evidence>
<evidence type="ECO:0000256" key="4">
    <source>
        <dbReference type="ARBA" id="ARBA00022692"/>
    </source>
</evidence>
<dbReference type="InterPro" id="IPR003370">
    <property type="entry name" value="Chromate_transpt"/>
</dbReference>
<feature type="transmembrane region" description="Helical" evidence="7">
    <location>
        <begin position="123"/>
        <end position="143"/>
    </location>
</feature>
<name>A0ABQ5N6M9_9CLOT</name>
<comment type="similarity">
    <text evidence="2">Belongs to the chromate ion transporter (CHR) (TC 2.A.51) family.</text>
</comment>
<evidence type="ECO:0000256" key="6">
    <source>
        <dbReference type="ARBA" id="ARBA00023136"/>
    </source>
</evidence>
<evidence type="ECO:0000256" key="1">
    <source>
        <dbReference type="ARBA" id="ARBA00004651"/>
    </source>
</evidence>
<evidence type="ECO:0000256" key="7">
    <source>
        <dbReference type="SAM" id="Phobius"/>
    </source>
</evidence>
<evidence type="ECO:0000256" key="2">
    <source>
        <dbReference type="ARBA" id="ARBA00005262"/>
    </source>
</evidence>
<keyword evidence="4 7" id="KW-0812">Transmembrane</keyword>
<reference evidence="8 9" key="1">
    <citation type="journal article" date="2024" name="Int. J. Syst. Evol. Microbiol.">
        <title>Clostridium omnivorum sp. nov., isolated from anoxic soil under the treatment of reductive soil disinfestation.</title>
        <authorList>
            <person name="Ueki A."/>
            <person name="Tonouchi A."/>
            <person name="Kaku N."/>
            <person name="Honma S."/>
            <person name="Ueki K."/>
        </authorList>
    </citation>
    <scope>NUCLEOTIDE SEQUENCE [LARGE SCALE GENOMIC DNA]</scope>
    <source>
        <strain evidence="8 9">E14</strain>
    </source>
</reference>
<sequence>MKEKNMIKAEVNLKLLLQLLTTFFKIGLFSFGGGYAMIPLIEKEIVDKRSWVDKAEIVDVLAVAQSTPGAVAVNSATAIGYKIAGKKGALFSTIGVAVPSFLIIITIASFFSKIKDYKVVQDAFAGIGAAVVALIITAAVSVSKNSIKDRIDILLALITFVLVAFFKVNPIFLIIGGAMYGAIIYYSRIISIDSKLKVKKGFKNDID</sequence>
<dbReference type="Pfam" id="PF02417">
    <property type="entry name" value="Chromate_transp"/>
    <property type="match status" value="1"/>
</dbReference>
<comment type="caution">
    <text evidence="8">The sequence shown here is derived from an EMBL/GenBank/DDBJ whole genome shotgun (WGS) entry which is preliminary data.</text>
</comment>
<gene>
    <name evidence="8" type="ORF">bsdE14_23070</name>
</gene>
<dbReference type="EMBL" id="BRXR01000001">
    <property type="protein sequence ID" value="GLC30897.1"/>
    <property type="molecule type" value="Genomic_DNA"/>
</dbReference>
<accession>A0ABQ5N6M9</accession>
<keyword evidence="6 7" id="KW-0472">Membrane</keyword>
<dbReference type="RefSeq" id="WP_264850174.1">
    <property type="nucleotide sequence ID" value="NZ_BRXR01000001.1"/>
</dbReference>
<keyword evidence="9" id="KW-1185">Reference proteome</keyword>